<name>G4U373_SERID</name>
<organism evidence="2 3">
    <name type="scientific">Serendipita indica (strain DSM 11827)</name>
    <name type="common">Root endophyte fungus</name>
    <name type="synonym">Piriformospora indica</name>
    <dbReference type="NCBI Taxonomy" id="1109443"/>
    <lineage>
        <taxon>Eukaryota</taxon>
        <taxon>Fungi</taxon>
        <taxon>Dikarya</taxon>
        <taxon>Basidiomycota</taxon>
        <taxon>Agaricomycotina</taxon>
        <taxon>Agaricomycetes</taxon>
        <taxon>Sebacinales</taxon>
        <taxon>Serendipitaceae</taxon>
        <taxon>Serendipita</taxon>
    </lineage>
</organism>
<evidence type="ECO:0000313" key="2">
    <source>
        <dbReference type="EMBL" id="CCA78032.1"/>
    </source>
</evidence>
<feature type="region of interest" description="Disordered" evidence="1">
    <location>
        <begin position="1"/>
        <end position="24"/>
    </location>
</feature>
<sequence>MLGIAREGEPNPEPGRGKQQLPPVSANETQCTLHIILNCNEIGKKLEENVFGDLGERHGRGQVQGAEYNSAQVIRTALILHGAQFHSTYRMSVPMHKTNSMLKEWRAPICARSAALLEEEVVACAEVVLPPVPLTALVPIIPRESESGFPVVVGEAASPEEAAEVGNGAAFTGASVEAFPLSLELEEPALGGVNGAV</sequence>
<proteinExistence type="predicted"/>
<protein>
    <submittedName>
        <fullName evidence="2">Uncharacterized protein</fullName>
    </submittedName>
</protein>
<accession>G4U373</accession>
<dbReference type="EMBL" id="CAFZ01001882">
    <property type="protein sequence ID" value="CCA78032.1"/>
    <property type="molecule type" value="Genomic_DNA"/>
</dbReference>
<evidence type="ECO:0000313" key="3">
    <source>
        <dbReference type="Proteomes" id="UP000007148"/>
    </source>
</evidence>
<comment type="caution">
    <text evidence="2">The sequence shown here is derived from an EMBL/GenBank/DDBJ whole genome shotgun (WGS) entry which is preliminary data.</text>
</comment>
<dbReference type="Proteomes" id="UP000007148">
    <property type="component" value="Unassembled WGS sequence"/>
</dbReference>
<dbReference type="HOGENOM" id="CLU_1384650_0_0_1"/>
<gene>
    <name evidence="2" type="ORF">PIIN_06884</name>
</gene>
<keyword evidence="3" id="KW-1185">Reference proteome</keyword>
<dbReference type="AlphaFoldDB" id="G4U373"/>
<evidence type="ECO:0000256" key="1">
    <source>
        <dbReference type="SAM" id="MobiDB-lite"/>
    </source>
</evidence>
<reference evidence="2 3" key="1">
    <citation type="journal article" date="2011" name="PLoS Pathog.">
        <title>Endophytic Life Strategies Decoded by Genome and Transcriptome Analyses of the Mutualistic Root Symbiont Piriformospora indica.</title>
        <authorList>
            <person name="Zuccaro A."/>
            <person name="Lahrmann U."/>
            <person name="Guldener U."/>
            <person name="Langen G."/>
            <person name="Pfiffi S."/>
            <person name="Biedenkopf D."/>
            <person name="Wong P."/>
            <person name="Samans B."/>
            <person name="Grimm C."/>
            <person name="Basiewicz M."/>
            <person name="Murat C."/>
            <person name="Martin F."/>
            <person name="Kogel K.H."/>
        </authorList>
    </citation>
    <scope>NUCLEOTIDE SEQUENCE [LARGE SCALE GENOMIC DNA]</scope>
    <source>
        <strain evidence="2 3">DSM 11827</strain>
    </source>
</reference>
<dbReference type="InParanoid" id="G4U373"/>